<proteinExistence type="predicted"/>
<keyword evidence="2" id="KW-1185">Reference proteome</keyword>
<protein>
    <submittedName>
        <fullName evidence="1">31893_t:CDS:1</fullName>
    </submittedName>
</protein>
<evidence type="ECO:0000313" key="1">
    <source>
        <dbReference type="EMBL" id="CAG8848708.1"/>
    </source>
</evidence>
<feature type="non-terminal residue" evidence="1">
    <location>
        <position position="1"/>
    </location>
</feature>
<sequence>NGKYGVYFAYNLGMFVNYNGQDNSCFTSFQYGFRERRIDMGPPKTLQYYFVNEYEVFQIHK</sequence>
<evidence type="ECO:0000313" key="2">
    <source>
        <dbReference type="Proteomes" id="UP000789901"/>
    </source>
</evidence>
<accession>A0ABN7X7W0</accession>
<reference evidence="1 2" key="1">
    <citation type="submission" date="2021-06" db="EMBL/GenBank/DDBJ databases">
        <authorList>
            <person name="Kallberg Y."/>
            <person name="Tangrot J."/>
            <person name="Rosling A."/>
        </authorList>
    </citation>
    <scope>NUCLEOTIDE SEQUENCE [LARGE SCALE GENOMIC DNA]</scope>
    <source>
        <strain evidence="1 2">120-4 pot B 10/14</strain>
    </source>
</reference>
<comment type="caution">
    <text evidence="1">The sequence shown here is derived from an EMBL/GenBank/DDBJ whole genome shotgun (WGS) entry which is preliminary data.</text>
</comment>
<name>A0ABN7X7W0_GIGMA</name>
<dbReference type="EMBL" id="CAJVQB010093150">
    <property type="protein sequence ID" value="CAG8848708.1"/>
    <property type="molecule type" value="Genomic_DNA"/>
</dbReference>
<organism evidence="1 2">
    <name type="scientific">Gigaspora margarita</name>
    <dbReference type="NCBI Taxonomy" id="4874"/>
    <lineage>
        <taxon>Eukaryota</taxon>
        <taxon>Fungi</taxon>
        <taxon>Fungi incertae sedis</taxon>
        <taxon>Mucoromycota</taxon>
        <taxon>Glomeromycotina</taxon>
        <taxon>Glomeromycetes</taxon>
        <taxon>Diversisporales</taxon>
        <taxon>Gigasporaceae</taxon>
        <taxon>Gigaspora</taxon>
    </lineage>
</organism>
<feature type="non-terminal residue" evidence="1">
    <location>
        <position position="61"/>
    </location>
</feature>
<gene>
    <name evidence="1" type="ORF">GMARGA_LOCUS39319</name>
</gene>
<dbReference type="Proteomes" id="UP000789901">
    <property type="component" value="Unassembled WGS sequence"/>
</dbReference>